<evidence type="ECO:0000256" key="7">
    <source>
        <dbReference type="HAMAP-Rule" id="MF_00657"/>
    </source>
</evidence>
<comment type="caution">
    <text evidence="9">The sequence shown here is derived from an EMBL/GenBank/DDBJ whole genome shotgun (WGS) entry which is preliminary data.</text>
</comment>
<feature type="binding site" evidence="7">
    <location>
        <position position="98"/>
    </location>
    <ligand>
        <name>Fe cation</name>
        <dbReference type="ChEBI" id="CHEBI:24875"/>
    </ligand>
</feature>
<dbReference type="GO" id="GO:0005506">
    <property type="term" value="F:iron ion binding"/>
    <property type="evidence" value="ECO:0007669"/>
    <property type="project" value="UniProtKB-UniRule"/>
</dbReference>
<dbReference type="PANTHER" id="PTHR41536:SF1">
    <property type="entry name" value="PKHD-TYPE HYDROXYLASE YBIX"/>
    <property type="match status" value="1"/>
</dbReference>
<dbReference type="InterPro" id="IPR006620">
    <property type="entry name" value="Pro_4_hyd_alph"/>
</dbReference>
<dbReference type="AlphaFoldDB" id="A0A3L8Q203"/>
<feature type="binding site" evidence="7">
    <location>
        <position position="96"/>
    </location>
    <ligand>
        <name>Fe cation</name>
        <dbReference type="ChEBI" id="CHEBI:24875"/>
    </ligand>
</feature>
<dbReference type="HAMAP" id="MF_00657">
    <property type="entry name" value="Hydroxyl_YbiX"/>
    <property type="match status" value="1"/>
</dbReference>
<keyword evidence="6 7" id="KW-0408">Iron</keyword>
<reference evidence="9 10" key="1">
    <citation type="submission" date="2018-09" db="EMBL/GenBank/DDBJ databases">
        <title>Phylogeny of the Shewanellaceae, and recommendation for two new genera, Pseudoshewanella and Parashewanella.</title>
        <authorList>
            <person name="Wang G."/>
        </authorList>
    </citation>
    <scope>NUCLEOTIDE SEQUENCE [LARGE SCALE GENOMIC DNA]</scope>
    <source>
        <strain evidence="9 10">C51</strain>
    </source>
</reference>
<dbReference type="PANTHER" id="PTHR41536">
    <property type="entry name" value="PKHD-TYPE HYDROXYLASE YBIX"/>
    <property type="match status" value="1"/>
</dbReference>
<feature type="binding site" evidence="7">
    <location>
        <position position="166"/>
    </location>
    <ligand>
        <name>2-oxoglutarate</name>
        <dbReference type="ChEBI" id="CHEBI:16810"/>
    </ligand>
</feature>
<proteinExistence type="inferred from homology"/>
<dbReference type="OrthoDB" id="9812472at2"/>
<feature type="domain" description="Fe2OG dioxygenase" evidence="8">
    <location>
        <begin position="77"/>
        <end position="175"/>
    </location>
</feature>
<keyword evidence="4 7" id="KW-0223">Dioxygenase</keyword>
<dbReference type="RefSeq" id="WP_121838038.1">
    <property type="nucleotide sequence ID" value="NZ_ML014761.1"/>
</dbReference>
<protein>
    <submittedName>
        <fullName evidence="9">Fe2+-dependent dioxygenase</fullName>
    </submittedName>
</protein>
<dbReference type="PROSITE" id="PS51471">
    <property type="entry name" value="FE2OG_OXY"/>
    <property type="match status" value="1"/>
</dbReference>
<dbReference type="InterPro" id="IPR044862">
    <property type="entry name" value="Pro_4_hyd_alph_FE2OG_OXY"/>
</dbReference>
<dbReference type="GO" id="GO:0031418">
    <property type="term" value="F:L-ascorbic acid binding"/>
    <property type="evidence" value="ECO:0007669"/>
    <property type="project" value="UniProtKB-KW"/>
</dbReference>
<sequence>MIRPIKNVLTTSRVQSLRQLIAHGQFEDGKNTAGWHAQGVKTNLQWQAKDDIAEELNHAVAHALTSNPEFTALTYPKKMMPFIVSKSTNQGGYGDHIDDAIMHNEELVRTDISCTIFLSDPNDYQGGELTMILGGVEMAYKLEAGDAIVYPSTTLHRVNPVTSGERLAVLTWIESLVSSPDKREILHDLDAARKTIMQQHGKTPEFDLITKSHANLLRRWAIT</sequence>
<evidence type="ECO:0000256" key="3">
    <source>
        <dbReference type="ARBA" id="ARBA00022896"/>
    </source>
</evidence>
<gene>
    <name evidence="9" type="ORF">D5018_05680</name>
</gene>
<dbReference type="EMBL" id="QZEI01000012">
    <property type="protein sequence ID" value="RLV60763.1"/>
    <property type="molecule type" value="Genomic_DNA"/>
</dbReference>
<dbReference type="SUPFAM" id="SSF51197">
    <property type="entry name" value="Clavaminate synthase-like"/>
    <property type="match status" value="1"/>
</dbReference>
<dbReference type="GO" id="GO:0016706">
    <property type="term" value="F:2-oxoglutarate-dependent dioxygenase activity"/>
    <property type="evidence" value="ECO:0007669"/>
    <property type="project" value="UniProtKB-UniRule"/>
</dbReference>
<evidence type="ECO:0000256" key="5">
    <source>
        <dbReference type="ARBA" id="ARBA00023002"/>
    </source>
</evidence>
<dbReference type="Pfam" id="PF13640">
    <property type="entry name" value="2OG-FeII_Oxy_3"/>
    <property type="match status" value="1"/>
</dbReference>
<dbReference type="Proteomes" id="UP000281474">
    <property type="component" value="Unassembled WGS sequence"/>
</dbReference>
<evidence type="ECO:0000313" key="9">
    <source>
        <dbReference type="EMBL" id="RLV60763.1"/>
    </source>
</evidence>
<dbReference type="SMART" id="SM00702">
    <property type="entry name" value="P4Hc"/>
    <property type="match status" value="1"/>
</dbReference>
<dbReference type="InterPro" id="IPR023550">
    <property type="entry name" value="PKHD_hydroxylase"/>
</dbReference>
<dbReference type="NCBIfam" id="NF003974">
    <property type="entry name" value="PRK05467.1-3"/>
    <property type="match status" value="1"/>
</dbReference>
<evidence type="ECO:0000313" key="10">
    <source>
        <dbReference type="Proteomes" id="UP000281474"/>
    </source>
</evidence>
<dbReference type="Pfam" id="PF18331">
    <property type="entry name" value="PKHD_C"/>
    <property type="match status" value="1"/>
</dbReference>
<dbReference type="InterPro" id="IPR005123">
    <property type="entry name" value="Oxoglu/Fe-dep_dioxygenase_dom"/>
</dbReference>
<keyword evidence="10" id="KW-1185">Reference proteome</keyword>
<evidence type="ECO:0000256" key="2">
    <source>
        <dbReference type="ARBA" id="ARBA00022723"/>
    </source>
</evidence>
<dbReference type="GO" id="GO:0006974">
    <property type="term" value="P:DNA damage response"/>
    <property type="evidence" value="ECO:0007669"/>
    <property type="project" value="TreeGrafter"/>
</dbReference>
<keyword evidence="5 7" id="KW-0560">Oxidoreductase</keyword>
<dbReference type="GO" id="GO:0006879">
    <property type="term" value="P:intracellular iron ion homeostasis"/>
    <property type="evidence" value="ECO:0007669"/>
    <property type="project" value="TreeGrafter"/>
</dbReference>
<dbReference type="Gene3D" id="4.10.860.20">
    <property type="entry name" value="Rabenosyn, Rab binding domain"/>
    <property type="match status" value="1"/>
</dbReference>
<accession>A0A3L8Q203</accession>
<dbReference type="NCBIfam" id="NF003975">
    <property type="entry name" value="PRK05467.1-4"/>
    <property type="match status" value="1"/>
</dbReference>
<comment type="cofactor">
    <cofactor evidence="1 7">
        <name>L-ascorbate</name>
        <dbReference type="ChEBI" id="CHEBI:38290"/>
    </cofactor>
</comment>
<comment type="cofactor">
    <cofactor evidence="7">
        <name>Fe(2+)</name>
        <dbReference type="ChEBI" id="CHEBI:29033"/>
    </cofactor>
    <text evidence="7">Binds 1 Fe(2+) ion per subunit.</text>
</comment>
<feature type="binding site" evidence="7">
    <location>
        <position position="156"/>
    </location>
    <ligand>
        <name>Fe cation</name>
        <dbReference type="ChEBI" id="CHEBI:24875"/>
    </ligand>
</feature>
<evidence type="ECO:0000259" key="8">
    <source>
        <dbReference type="PROSITE" id="PS51471"/>
    </source>
</evidence>
<keyword evidence="3 7" id="KW-0847">Vitamin C</keyword>
<dbReference type="Gene3D" id="2.60.120.620">
    <property type="entry name" value="q2cbj1_9rhob like domain"/>
    <property type="match status" value="1"/>
</dbReference>
<keyword evidence="2 7" id="KW-0479">Metal-binding</keyword>
<evidence type="ECO:0000256" key="6">
    <source>
        <dbReference type="ARBA" id="ARBA00023004"/>
    </source>
</evidence>
<dbReference type="InterPro" id="IPR041097">
    <property type="entry name" value="PKHD_C"/>
</dbReference>
<evidence type="ECO:0000256" key="1">
    <source>
        <dbReference type="ARBA" id="ARBA00001961"/>
    </source>
</evidence>
<organism evidence="9 10">
    <name type="scientific">Parashewanella curva</name>
    <dbReference type="NCBI Taxonomy" id="2338552"/>
    <lineage>
        <taxon>Bacteria</taxon>
        <taxon>Pseudomonadati</taxon>
        <taxon>Pseudomonadota</taxon>
        <taxon>Gammaproteobacteria</taxon>
        <taxon>Alteromonadales</taxon>
        <taxon>Shewanellaceae</taxon>
        <taxon>Parashewanella</taxon>
    </lineage>
</organism>
<evidence type="ECO:0000256" key="4">
    <source>
        <dbReference type="ARBA" id="ARBA00022964"/>
    </source>
</evidence>
<name>A0A3L8Q203_9GAMM</name>